<dbReference type="Pfam" id="PF03968">
    <property type="entry name" value="LptD_N"/>
    <property type="match status" value="1"/>
</dbReference>
<evidence type="ECO:0000256" key="2">
    <source>
        <dbReference type="SAM" id="MobiDB-lite"/>
    </source>
</evidence>
<accession>A0A939EBA1</accession>
<feature type="domain" description="Organic solvent tolerance-like N-terminal" evidence="4">
    <location>
        <begin position="41"/>
        <end position="160"/>
    </location>
</feature>
<feature type="signal peptide" evidence="3">
    <location>
        <begin position="1"/>
        <end position="22"/>
    </location>
</feature>
<reference evidence="5" key="1">
    <citation type="submission" date="2020-12" db="EMBL/GenBank/DDBJ databases">
        <title>Oil enriched cultivation method for isolating marine PHA-producing bacteria.</title>
        <authorList>
            <person name="Zheng W."/>
            <person name="Yu S."/>
            <person name="Huang Y."/>
        </authorList>
    </citation>
    <scope>NUCLEOTIDE SEQUENCE</scope>
    <source>
        <strain evidence="5">SY-2-12</strain>
    </source>
</reference>
<protein>
    <submittedName>
        <fullName evidence="5">Lipopolysaccharide transport periplasmic protein LptA</fullName>
    </submittedName>
</protein>
<feature type="chain" id="PRO_5037073863" evidence="3">
    <location>
        <begin position="23"/>
        <end position="196"/>
    </location>
</feature>
<dbReference type="EMBL" id="JAEKJZ010000001">
    <property type="protein sequence ID" value="MBN9668740.1"/>
    <property type="molecule type" value="Genomic_DNA"/>
</dbReference>
<feature type="compositionally biased region" description="Polar residues" evidence="2">
    <location>
        <begin position="187"/>
        <end position="196"/>
    </location>
</feature>
<dbReference type="GO" id="GO:0009279">
    <property type="term" value="C:cell outer membrane"/>
    <property type="evidence" value="ECO:0007669"/>
    <property type="project" value="TreeGrafter"/>
</dbReference>
<dbReference type="GO" id="GO:0015920">
    <property type="term" value="P:lipopolysaccharide transport"/>
    <property type="evidence" value="ECO:0007669"/>
    <property type="project" value="TreeGrafter"/>
</dbReference>
<proteinExistence type="predicted"/>
<dbReference type="AlphaFoldDB" id="A0A939EBA1"/>
<dbReference type="GO" id="GO:0017089">
    <property type="term" value="F:glycolipid transfer activity"/>
    <property type="evidence" value="ECO:0007669"/>
    <property type="project" value="TreeGrafter"/>
</dbReference>
<evidence type="ECO:0000313" key="6">
    <source>
        <dbReference type="Proteomes" id="UP000664096"/>
    </source>
</evidence>
<feature type="region of interest" description="Disordered" evidence="2">
    <location>
        <begin position="165"/>
        <end position="196"/>
    </location>
</feature>
<keyword evidence="1 3" id="KW-0732">Signal</keyword>
<gene>
    <name evidence="5" type="ORF">JF539_00230</name>
</gene>
<organism evidence="5 6">
    <name type="scientific">Roseibium aggregatum</name>
    <dbReference type="NCBI Taxonomy" id="187304"/>
    <lineage>
        <taxon>Bacteria</taxon>
        <taxon>Pseudomonadati</taxon>
        <taxon>Pseudomonadota</taxon>
        <taxon>Alphaproteobacteria</taxon>
        <taxon>Hyphomicrobiales</taxon>
        <taxon>Stappiaceae</taxon>
        <taxon>Roseibium</taxon>
    </lineage>
</organism>
<dbReference type="Gene3D" id="2.60.450.10">
    <property type="entry name" value="Lipopolysaccharide (LPS) transport protein A like domain"/>
    <property type="match status" value="1"/>
</dbReference>
<evidence type="ECO:0000259" key="4">
    <source>
        <dbReference type="Pfam" id="PF03968"/>
    </source>
</evidence>
<name>A0A939EBA1_9HYPH</name>
<dbReference type="GO" id="GO:0030288">
    <property type="term" value="C:outer membrane-bounded periplasmic space"/>
    <property type="evidence" value="ECO:0007669"/>
    <property type="project" value="TreeGrafter"/>
</dbReference>
<dbReference type="InterPro" id="IPR005653">
    <property type="entry name" value="OstA-like_N"/>
</dbReference>
<dbReference type="PANTHER" id="PTHR36504:SF1">
    <property type="entry name" value="LIPOPOLYSACCHARIDE EXPORT SYSTEM PROTEIN LPTA"/>
    <property type="match status" value="1"/>
</dbReference>
<evidence type="ECO:0000313" key="5">
    <source>
        <dbReference type="EMBL" id="MBN9668740.1"/>
    </source>
</evidence>
<comment type="caution">
    <text evidence="5">The sequence shown here is derived from an EMBL/GenBank/DDBJ whole genome shotgun (WGS) entry which is preliminary data.</text>
</comment>
<feature type="compositionally biased region" description="Low complexity" evidence="2">
    <location>
        <begin position="165"/>
        <end position="174"/>
    </location>
</feature>
<evidence type="ECO:0000256" key="1">
    <source>
        <dbReference type="ARBA" id="ARBA00022729"/>
    </source>
</evidence>
<dbReference type="Proteomes" id="UP000664096">
    <property type="component" value="Unassembled WGS sequence"/>
</dbReference>
<dbReference type="RefSeq" id="WP_207137917.1">
    <property type="nucleotide sequence ID" value="NZ_JAEKJZ010000001.1"/>
</dbReference>
<evidence type="ECO:0000256" key="3">
    <source>
        <dbReference type="SAM" id="SignalP"/>
    </source>
</evidence>
<sequence>MTFFKSLAIASLAAIWIGGAQAQTFSDAFAGFGSNDGEPIEIEASELQVEDNSKIATFVGDVVVTQGETSLKTQRLKVYYAGSGTNPAGSGTENAVQQRISRLEAQGGVFIASKDQKARGDVASFDMTREIMVMTGREVVLSQGPNVVVGNKLTVNLKTGQANLSAGSGQVAGQSGNGGGRVKVRIQPNSVKNNQE</sequence>
<dbReference type="PANTHER" id="PTHR36504">
    <property type="entry name" value="LIPOPOLYSACCHARIDE EXPORT SYSTEM PROTEIN LPTA"/>
    <property type="match status" value="1"/>
</dbReference>
<dbReference type="InterPro" id="IPR052037">
    <property type="entry name" value="LPS_export_LptA"/>
</dbReference>